<dbReference type="AlphaFoldDB" id="A0A0A8ZRH0"/>
<protein>
    <submittedName>
        <fullName evidence="1">Uncharacterized protein</fullName>
    </submittedName>
</protein>
<reference evidence="1" key="1">
    <citation type="submission" date="2014-09" db="EMBL/GenBank/DDBJ databases">
        <authorList>
            <person name="Magalhaes I.L.F."/>
            <person name="Oliveira U."/>
            <person name="Santos F.R."/>
            <person name="Vidigal T.H.D.A."/>
            <person name="Brescovit A.D."/>
            <person name="Santos A.J."/>
        </authorList>
    </citation>
    <scope>NUCLEOTIDE SEQUENCE</scope>
    <source>
        <tissue evidence="1">Shoot tissue taken approximately 20 cm above the soil surface</tissue>
    </source>
</reference>
<evidence type="ECO:0000313" key="1">
    <source>
        <dbReference type="EMBL" id="JAD39360.1"/>
    </source>
</evidence>
<name>A0A0A8ZRH0_ARUDO</name>
<proteinExistence type="predicted"/>
<accession>A0A0A8ZRH0</accession>
<dbReference type="EMBL" id="GBRH01258535">
    <property type="protein sequence ID" value="JAD39360.1"/>
    <property type="molecule type" value="Transcribed_RNA"/>
</dbReference>
<sequence length="88" mass="10254">MEIFKFGVDISQEFSQDDIRNIRVQIVNNLLFCKQNKADISVVKNFYSPGHFSRTSRLKICSHHTRIMSYAKSLTIKKCMPLKSLEKT</sequence>
<organism evidence="1">
    <name type="scientific">Arundo donax</name>
    <name type="common">Giant reed</name>
    <name type="synonym">Donax arundinaceus</name>
    <dbReference type="NCBI Taxonomy" id="35708"/>
    <lineage>
        <taxon>Eukaryota</taxon>
        <taxon>Viridiplantae</taxon>
        <taxon>Streptophyta</taxon>
        <taxon>Embryophyta</taxon>
        <taxon>Tracheophyta</taxon>
        <taxon>Spermatophyta</taxon>
        <taxon>Magnoliopsida</taxon>
        <taxon>Liliopsida</taxon>
        <taxon>Poales</taxon>
        <taxon>Poaceae</taxon>
        <taxon>PACMAD clade</taxon>
        <taxon>Arundinoideae</taxon>
        <taxon>Arundineae</taxon>
        <taxon>Arundo</taxon>
    </lineage>
</organism>
<dbReference type="EMBL" id="GBRH01253397">
    <property type="protein sequence ID" value="JAD44498.1"/>
    <property type="molecule type" value="Transcribed_RNA"/>
</dbReference>
<reference evidence="1" key="2">
    <citation type="journal article" date="2015" name="Data Brief">
        <title>Shoot transcriptome of the giant reed, Arundo donax.</title>
        <authorList>
            <person name="Barrero R.A."/>
            <person name="Guerrero F.D."/>
            <person name="Moolhuijzen P."/>
            <person name="Goolsby J.A."/>
            <person name="Tidwell J."/>
            <person name="Bellgard S.E."/>
            <person name="Bellgard M.I."/>
        </authorList>
    </citation>
    <scope>NUCLEOTIDE SEQUENCE</scope>
    <source>
        <tissue evidence="1">Shoot tissue taken approximately 20 cm above the soil surface</tissue>
    </source>
</reference>